<dbReference type="Pfam" id="PF06580">
    <property type="entry name" value="His_kinase"/>
    <property type="match status" value="1"/>
</dbReference>
<feature type="transmembrane region" description="Helical" evidence="1">
    <location>
        <begin position="107"/>
        <end position="134"/>
    </location>
</feature>
<evidence type="ECO:0000313" key="3">
    <source>
        <dbReference type="EMBL" id="GAA4053661.1"/>
    </source>
</evidence>
<name>A0ABP7UV14_9BACT</name>
<feature type="transmembrane region" description="Helical" evidence="1">
    <location>
        <begin position="146"/>
        <end position="164"/>
    </location>
</feature>
<protein>
    <recommendedName>
        <fullName evidence="2">Signal transduction histidine kinase internal region domain-containing protein</fullName>
    </recommendedName>
</protein>
<proteinExistence type="predicted"/>
<evidence type="ECO:0000313" key="4">
    <source>
        <dbReference type="Proteomes" id="UP001501469"/>
    </source>
</evidence>
<gene>
    <name evidence="3" type="ORF">GCM10022409_45800</name>
</gene>
<feature type="transmembrane region" description="Helical" evidence="1">
    <location>
        <begin position="68"/>
        <end position="86"/>
    </location>
</feature>
<dbReference type="InterPro" id="IPR036890">
    <property type="entry name" value="HATPase_C_sf"/>
</dbReference>
<keyword evidence="1" id="KW-1133">Transmembrane helix</keyword>
<sequence>METFLPTAVALSRSAIPVSNAGPARPWVTTVEPSQLRSIWKQRWWILLGTVGFAFSNEAQPWLHPINYAISFAISLAYFVGLWLANGYTTDWLNRRMGWTERPVRRLLLTVGASLLASLAVIMLMGEAIAVLLWHRPPSYVFHENALRQMVVPLVITVIISLFMHSRSFLLGWREATVRVERLEKETAVARLDSLRRQVDPHFLFNSLNALTSLVEENDPARAVRFIRQLSQVYRYVLDSESQELVPLADELKFAESYLYLQQTRLGNALAVEMDLPPTAVAGYYVPPLALQLLLENVLKHNAAYQNDPLRLHVTLDPAAHTLTVRNTRRPRRLAPGESSGRGLANLAARYAFLTDKPLAIGEEQGEFVVTLPLLML</sequence>
<dbReference type="Gene3D" id="3.30.565.10">
    <property type="entry name" value="Histidine kinase-like ATPase, C-terminal domain"/>
    <property type="match status" value="1"/>
</dbReference>
<dbReference type="InterPro" id="IPR050640">
    <property type="entry name" value="Bact_2-comp_sensor_kinase"/>
</dbReference>
<dbReference type="Proteomes" id="UP001501469">
    <property type="component" value="Unassembled WGS sequence"/>
</dbReference>
<comment type="caution">
    <text evidence="3">The sequence shown here is derived from an EMBL/GenBank/DDBJ whole genome shotgun (WGS) entry which is preliminary data.</text>
</comment>
<organism evidence="3 4">
    <name type="scientific">Hymenobacter glaciei</name>
    <dbReference type="NCBI Taxonomy" id="877209"/>
    <lineage>
        <taxon>Bacteria</taxon>
        <taxon>Pseudomonadati</taxon>
        <taxon>Bacteroidota</taxon>
        <taxon>Cytophagia</taxon>
        <taxon>Cytophagales</taxon>
        <taxon>Hymenobacteraceae</taxon>
        <taxon>Hymenobacter</taxon>
    </lineage>
</organism>
<evidence type="ECO:0000256" key="1">
    <source>
        <dbReference type="SAM" id="Phobius"/>
    </source>
</evidence>
<accession>A0ABP7UV14</accession>
<dbReference type="EMBL" id="BAABDK010000034">
    <property type="protein sequence ID" value="GAA4053661.1"/>
    <property type="molecule type" value="Genomic_DNA"/>
</dbReference>
<reference evidence="4" key="1">
    <citation type="journal article" date="2019" name="Int. J. Syst. Evol. Microbiol.">
        <title>The Global Catalogue of Microorganisms (GCM) 10K type strain sequencing project: providing services to taxonomists for standard genome sequencing and annotation.</title>
        <authorList>
            <consortium name="The Broad Institute Genomics Platform"/>
            <consortium name="The Broad Institute Genome Sequencing Center for Infectious Disease"/>
            <person name="Wu L."/>
            <person name="Ma J."/>
        </authorList>
    </citation>
    <scope>NUCLEOTIDE SEQUENCE [LARGE SCALE GENOMIC DNA]</scope>
    <source>
        <strain evidence="4">JCM 17225</strain>
    </source>
</reference>
<keyword evidence="4" id="KW-1185">Reference proteome</keyword>
<keyword evidence="1" id="KW-0812">Transmembrane</keyword>
<dbReference type="RefSeq" id="WP_345059297.1">
    <property type="nucleotide sequence ID" value="NZ_BAABDK010000034.1"/>
</dbReference>
<keyword evidence="1" id="KW-0472">Membrane</keyword>
<dbReference type="PANTHER" id="PTHR34220">
    <property type="entry name" value="SENSOR HISTIDINE KINASE YPDA"/>
    <property type="match status" value="1"/>
</dbReference>
<feature type="domain" description="Signal transduction histidine kinase internal region" evidence="2">
    <location>
        <begin position="190"/>
        <end position="269"/>
    </location>
</feature>
<evidence type="ECO:0000259" key="2">
    <source>
        <dbReference type="Pfam" id="PF06580"/>
    </source>
</evidence>
<dbReference type="InterPro" id="IPR010559">
    <property type="entry name" value="Sig_transdc_His_kin_internal"/>
</dbReference>
<dbReference type="PANTHER" id="PTHR34220:SF7">
    <property type="entry name" value="SENSOR HISTIDINE KINASE YPDA"/>
    <property type="match status" value="1"/>
</dbReference>